<name>A0A6H5I684_9HYME</name>
<dbReference type="Proteomes" id="UP000479190">
    <property type="component" value="Unassembled WGS sequence"/>
</dbReference>
<dbReference type="AlphaFoldDB" id="A0A6H5I684"/>
<sequence>MNSYDDRVRLSALRKRCEDCERCQVMRMNLYEYRSRANAAAELTEYGRDRVLRLRRTGLTASCRTDSDHGVQPDRGVRLIRHDVALRIES</sequence>
<gene>
    <name evidence="1" type="ORF">TBRA_LOCUS5361</name>
</gene>
<keyword evidence="2" id="KW-1185">Reference proteome</keyword>
<accession>A0A6H5I684</accession>
<feature type="non-terminal residue" evidence="1">
    <location>
        <position position="90"/>
    </location>
</feature>
<evidence type="ECO:0000313" key="1">
    <source>
        <dbReference type="EMBL" id="CAB0033453.1"/>
    </source>
</evidence>
<proteinExistence type="predicted"/>
<reference evidence="1 2" key="1">
    <citation type="submission" date="2020-02" db="EMBL/GenBank/DDBJ databases">
        <authorList>
            <person name="Ferguson B K."/>
        </authorList>
    </citation>
    <scope>NUCLEOTIDE SEQUENCE [LARGE SCALE GENOMIC DNA]</scope>
</reference>
<protein>
    <submittedName>
        <fullName evidence="1">Uncharacterized protein</fullName>
    </submittedName>
</protein>
<organism evidence="1 2">
    <name type="scientific">Trichogramma brassicae</name>
    <dbReference type="NCBI Taxonomy" id="86971"/>
    <lineage>
        <taxon>Eukaryota</taxon>
        <taxon>Metazoa</taxon>
        <taxon>Ecdysozoa</taxon>
        <taxon>Arthropoda</taxon>
        <taxon>Hexapoda</taxon>
        <taxon>Insecta</taxon>
        <taxon>Pterygota</taxon>
        <taxon>Neoptera</taxon>
        <taxon>Endopterygota</taxon>
        <taxon>Hymenoptera</taxon>
        <taxon>Apocrita</taxon>
        <taxon>Proctotrupomorpha</taxon>
        <taxon>Chalcidoidea</taxon>
        <taxon>Trichogrammatidae</taxon>
        <taxon>Trichogramma</taxon>
    </lineage>
</organism>
<dbReference type="EMBL" id="CADCXV010000710">
    <property type="protein sequence ID" value="CAB0033453.1"/>
    <property type="molecule type" value="Genomic_DNA"/>
</dbReference>
<evidence type="ECO:0000313" key="2">
    <source>
        <dbReference type="Proteomes" id="UP000479190"/>
    </source>
</evidence>